<dbReference type="STRING" id="1714264.BTO30_15645"/>
<dbReference type="AlphaFoldDB" id="A0A1Q8Q1W6"/>
<evidence type="ECO:0000256" key="1">
    <source>
        <dbReference type="ARBA" id="ARBA00022801"/>
    </source>
</evidence>
<dbReference type="SUPFAM" id="SSF53187">
    <property type="entry name" value="Zn-dependent exopeptidases"/>
    <property type="match status" value="1"/>
</dbReference>
<dbReference type="InterPro" id="IPR050695">
    <property type="entry name" value="N-acetylmuramoyl_amidase_3"/>
</dbReference>
<dbReference type="GO" id="GO:0008745">
    <property type="term" value="F:N-acetylmuramoyl-L-alanine amidase activity"/>
    <property type="evidence" value="ECO:0007669"/>
    <property type="project" value="InterPro"/>
</dbReference>
<dbReference type="PANTHER" id="PTHR30404:SF0">
    <property type="entry name" value="N-ACETYLMURAMOYL-L-ALANINE AMIDASE AMIC"/>
    <property type="match status" value="1"/>
</dbReference>
<dbReference type="Proteomes" id="UP000185568">
    <property type="component" value="Unassembled WGS sequence"/>
</dbReference>
<comment type="caution">
    <text evidence="3">The sequence shown here is derived from an EMBL/GenBank/DDBJ whole genome shotgun (WGS) entry which is preliminary data.</text>
</comment>
<dbReference type="CDD" id="cd02696">
    <property type="entry name" value="MurNAc-LAA"/>
    <property type="match status" value="1"/>
</dbReference>
<reference evidence="3 4" key="1">
    <citation type="submission" date="2016-12" db="EMBL/GenBank/DDBJ databases">
        <title>Domibacillus antri genome sequencing.</title>
        <authorList>
            <person name="Verma A."/>
            <person name="Krishnamurthi S."/>
        </authorList>
    </citation>
    <scope>NUCLEOTIDE SEQUENCE [LARGE SCALE GENOMIC DNA]</scope>
    <source>
        <strain evidence="3 4">XD80</strain>
    </source>
</reference>
<dbReference type="EMBL" id="MSDU01000056">
    <property type="protein sequence ID" value="OLN21312.1"/>
    <property type="molecule type" value="Genomic_DNA"/>
</dbReference>
<dbReference type="Gene3D" id="3.40.630.40">
    <property type="entry name" value="Zn-dependent exopeptidases"/>
    <property type="match status" value="1"/>
</dbReference>
<dbReference type="GO" id="GO:0030288">
    <property type="term" value="C:outer membrane-bounded periplasmic space"/>
    <property type="evidence" value="ECO:0007669"/>
    <property type="project" value="TreeGrafter"/>
</dbReference>
<organism evidence="3 4">
    <name type="scientific">Domibacillus antri</name>
    <dbReference type="NCBI Taxonomy" id="1714264"/>
    <lineage>
        <taxon>Bacteria</taxon>
        <taxon>Bacillati</taxon>
        <taxon>Bacillota</taxon>
        <taxon>Bacilli</taxon>
        <taxon>Bacillales</taxon>
        <taxon>Bacillaceae</taxon>
        <taxon>Domibacillus</taxon>
    </lineage>
</organism>
<evidence type="ECO:0000313" key="3">
    <source>
        <dbReference type="EMBL" id="OLN21312.1"/>
    </source>
</evidence>
<evidence type="ECO:0000313" key="4">
    <source>
        <dbReference type="Proteomes" id="UP000185568"/>
    </source>
</evidence>
<protein>
    <recommendedName>
        <fullName evidence="2">MurNAc-LAA domain-containing protein</fullName>
    </recommendedName>
</protein>
<dbReference type="Pfam" id="PF01520">
    <property type="entry name" value="Amidase_3"/>
    <property type="match status" value="1"/>
</dbReference>
<sequence length="95" mass="9852">MAIAVLEAGHGLPDPGAVGFGQGYIHALEMVNEVGKRLPASIKVIKTRNGKNAMNPPKNADLNQRCRAANNAGAELFVSVHINASANTAANGYVS</sequence>
<name>A0A1Q8Q1W6_9BACI</name>
<evidence type="ECO:0000259" key="2">
    <source>
        <dbReference type="Pfam" id="PF01520"/>
    </source>
</evidence>
<keyword evidence="4" id="KW-1185">Reference proteome</keyword>
<accession>A0A1Q8Q1W6</accession>
<feature type="domain" description="MurNAc-LAA" evidence="2">
    <location>
        <begin position="5"/>
        <end position="93"/>
    </location>
</feature>
<gene>
    <name evidence="3" type="ORF">BTO30_15645</name>
</gene>
<dbReference type="OrthoDB" id="9763643at2"/>
<dbReference type="PANTHER" id="PTHR30404">
    <property type="entry name" value="N-ACETYLMURAMOYL-L-ALANINE AMIDASE"/>
    <property type="match status" value="1"/>
</dbReference>
<proteinExistence type="predicted"/>
<keyword evidence="1" id="KW-0378">Hydrolase</keyword>
<dbReference type="GO" id="GO:0009253">
    <property type="term" value="P:peptidoglycan catabolic process"/>
    <property type="evidence" value="ECO:0007669"/>
    <property type="project" value="InterPro"/>
</dbReference>
<dbReference type="RefSeq" id="WP_075399630.1">
    <property type="nucleotide sequence ID" value="NZ_MSDU01000056.1"/>
</dbReference>
<dbReference type="InterPro" id="IPR002508">
    <property type="entry name" value="MurNAc-LAA_cat"/>
</dbReference>